<evidence type="ECO:0000256" key="6">
    <source>
        <dbReference type="ARBA" id="ARBA00023125"/>
    </source>
</evidence>
<keyword evidence="1" id="KW-0547">Nucleotide-binding</keyword>
<dbReference type="GO" id="GO:0003678">
    <property type="term" value="F:DNA helicase activity"/>
    <property type="evidence" value="ECO:0007669"/>
    <property type="project" value="InterPro"/>
</dbReference>
<evidence type="ECO:0000313" key="10">
    <source>
        <dbReference type="EMBL" id="PIR46361.1"/>
    </source>
</evidence>
<comment type="caution">
    <text evidence="10">The sequence shown here is derived from an EMBL/GenBank/DDBJ whole genome shotgun (WGS) entry which is preliminary data.</text>
</comment>
<evidence type="ECO:0000256" key="3">
    <source>
        <dbReference type="ARBA" id="ARBA00022801"/>
    </source>
</evidence>
<name>A0A2H0RIH9_9BACT</name>
<reference evidence="10 11" key="1">
    <citation type="submission" date="2017-09" db="EMBL/GenBank/DDBJ databases">
        <title>Depth-based differentiation of microbial function through sediment-hosted aquifers and enrichment of novel symbionts in the deep terrestrial subsurface.</title>
        <authorList>
            <person name="Probst A.J."/>
            <person name="Ladd B."/>
            <person name="Jarett J.K."/>
            <person name="Geller-Mcgrath D.E."/>
            <person name="Sieber C.M."/>
            <person name="Emerson J.B."/>
            <person name="Anantharaman K."/>
            <person name="Thomas B.C."/>
            <person name="Malmstrom R."/>
            <person name="Stieglmeier M."/>
            <person name="Klingl A."/>
            <person name="Woyke T."/>
            <person name="Ryan C.M."/>
            <person name="Banfield J.F."/>
        </authorList>
    </citation>
    <scope>NUCLEOTIDE SEQUENCE [LARGE SCALE GENOMIC DNA]</scope>
    <source>
        <strain evidence="10">CG10_big_fil_rev_8_21_14_0_10_49_38</strain>
    </source>
</reference>
<keyword evidence="4 10" id="KW-0347">Helicase</keyword>
<proteinExistence type="predicted"/>
<dbReference type="SUPFAM" id="SSF52540">
    <property type="entry name" value="P-loop containing nucleoside triphosphate hydrolases"/>
    <property type="match status" value="2"/>
</dbReference>
<dbReference type="Pfam" id="PF21530">
    <property type="entry name" value="Pif1_2B_dom"/>
    <property type="match status" value="1"/>
</dbReference>
<keyword evidence="7" id="KW-0234">DNA repair</keyword>
<sequence>MTQAEALEILQAGHNVFITGAAGSGKTHLLNTYLNYLKNRGVEPGITASTGIAATHLGGQTIHAWSGLGVRDKLSAQDIDDLEAKSYLWKRLSRAKVLVIDEISMLDHSRLDLLDRLLRSFKRTDEPFGGVQMIFCGDFFQLPPVSRGESRVKFAYQAEAWRALEPKICYLEEQYRQQDEAYLKILNEIRAGQVSAETVKRLRSRLDAKMTNHDPARLYTHNVDVDEENGRELSRLAGEIFTYQMSQRGSDRLAETLKKGCLAPETLRLKEGARVMFVKNNFDAGYVNGTLGVVAECRASRISVRLVSGRLIEAEPAFWRIEEEGKMKAEINQYPLRLAWAITVHKSQGLSLEAAEVDLTQAFEPGMGYVALSRVRTLDGLSLRGLNDLALRVSEEVLERDQDFREASRRHLDERGRLSAEKKTAEREKFLRRIGAGEPGSKHPAKTMTKKVGTLELTRQLLDEGQTLAEMAAARGLSADTILEHLEKIKIAEPQVPLRYLLNSLPVARAKKIRQALTAGGMTGGYYPLGPAKNRLGPGFSYAEIRLVRLML</sequence>
<evidence type="ECO:0000256" key="4">
    <source>
        <dbReference type="ARBA" id="ARBA00022806"/>
    </source>
</evidence>
<dbReference type="PANTHER" id="PTHR47642:SF5">
    <property type="entry name" value="ATP-DEPENDENT DNA HELICASE"/>
    <property type="match status" value="1"/>
</dbReference>
<dbReference type="InterPro" id="IPR003593">
    <property type="entry name" value="AAA+_ATPase"/>
</dbReference>
<dbReference type="AlphaFoldDB" id="A0A2H0RIH9"/>
<evidence type="ECO:0000256" key="5">
    <source>
        <dbReference type="ARBA" id="ARBA00022840"/>
    </source>
</evidence>
<dbReference type="InterPro" id="IPR027417">
    <property type="entry name" value="P-loop_NTPase"/>
</dbReference>
<dbReference type="Pfam" id="PF14493">
    <property type="entry name" value="HTH_40"/>
    <property type="match status" value="1"/>
</dbReference>
<feature type="domain" description="AAA+ ATPase" evidence="9">
    <location>
        <begin position="12"/>
        <end position="159"/>
    </location>
</feature>
<keyword evidence="3" id="KW-0378">Hydrolase</keyword>
<evidence type="ECO:0000256" key="1">
    <source>
        <dbReference type="ARBA" id="ARBA00022741"/>
    </source>
</evidence>
<dbReference type="InterPro" id="IPR049163">
    <property type="entry name" value="Pif1-like_2B_dom"/>
</dbReference>
<dbReference type="Gene3D" id="3.40.50.300">
    <property type="entry name" value="P-loop containing nucleotide triphosphate hydrolases"/>
    <property type="match status" value="1"/>
</dbReference>
<dbReference type="Proteomes" id="UP000230431">
    <property type="component" value="Unassembled WGS sequence"/>
</dbReference>
<dbReference type="GO" id="GO:0000723">
    <property type="term" value="P:telomere maintenance"/>
    <property type="evidence" value="ECO:0007669"/>
    <property type="project" value="InterPro"/>
</dbReference>
<evidence type="ECO:0000256" key="8">
    <source>
        <dbReference type="ARBA" id="ARBA00023235"/>
    </source>
</evidence>
<protein>
    <submittedName>
        <fullName evidence="10">Helicase</fullName>
    </submittedName>
</protein>
<dbReference type="Gene3D" id="1.10.10.1390">
    <property type="entry name" value="ATP-dependent DNA helicase RecQ"/>
    <property type="match status" value="1"/>
</dbReference>
<accession>A0A2H0RIH9</accession>
<gene>
    <name evidence="10" type="ORF">COV08_00290</name>
</gene>
<keyword evidence="6" id="KW-0238">DNA-binding</keyword>
<keyword evidence="5" id="KW-0067">ATP-binding</keyword>
<organism evidence="10 11">
    <name type="scientific">Candidatus Vogelbacteria bacterium CG10_big_fil_rev_8_21_14_0_10_49_38</name>
    <dbReference type="NCBI Taxonomy" id="1975043"/>
    <lineage>
        <taxon>Bacteria</taxon>
        <taxon>Candidatus Vogeliibacteriota</taxon>
    </lineage>
</organism>
<evidence type="ECO:0000259" key="9">
    <source>
        <dbReference type="SMART" id="SM00382"/>
    </source>
</evidence>
<dbReference type="PANTHER" id="PTHR47642">
    <property type="entry name" value="ATP-DEPENDENT DNA HELICASE"/>
    <property type="match status" value="1"/>
</dbReference>
<dbReference type="CDD" id="cd18809">
    <property type="entry name" value="SF1_C_RecD"/>
    <property type="match status" value="1"/>
</dbReference>
<dbReference type="Gene3D" id="2.30.30.940">
    <property type="match status" value="1"/>
</dbReference>
<evidence type="ECO:0000313" key="11">
    <source>
        <dbReference type="Proteomes" id="UP000230431"/>
    </source>
</evidence>
<dbReference type="InterPro" id="IPR051055">
    <property type="entry name" value="PIF1_helicase"/>
</dbReference>
<dbReference type="InterPro" id="IPR029491">
    <property type="entry name" value="Helicase_HTH"/>
</dbReference>
<dbReference type="GO" id="GO:0006281">
    <property type="term" value="P:DNA repair"/>
    <property type="evidence" value="ECO:0007669"/>
    <property type="project" value="InterPro"/>
</dbReference>
<dbReference type="Pfam" id="PF05970">
    <property type="entry name" value="PIF1"/>
    <property type="match status" value="1"/>
</dbReference>
<evidence type="ECO:0000256" key="2">
    <source>
        <dbReference type="ARBA" id="ARBA00022763"/>
    </source>
</evidence>
<dbReference type="InterPro" id="IPR010285">
    <property type="entry name" value="DNA_helicase_pif1-like_DEAD"/>
</dbReference>
<keyword evidence="2" id="KW-0227">DNA damage</keyword>
<evidence type="ECO:0000256" key="7">
    <source>
        <dbReference type="ARBA" id="ARBA00023204"/>
    </source>
</evidence>
<dbReference type="SMART" id="SM00382">
    <property type="entry name" value="AAA"/>
    <property type="match status" value="1"/>
</dbReference>
<keyword evidence="8" id="KW-0413">Isomerase</keyword>
<dbReference type="EMBL" id="PCYK01000003">
    <property type="protein sequence ID" value="PIR46361.1"/>
    <property type="molecule type" value="Genomic_DNA"/>
</dbReference>